<reference evidence="3" key="1">
    <citation type="submission" date="2019-04" db="EMBL/GenBank/DDBJ databases">
        <title>Draft genome sequence of Pseudonocardiaceae bacterium SL3-2-4.</title>
        <authorList>
            <person name="Ningsih F."/>
            <person name="Yokota A."/>
            <person name="Sakai Y."/>
            <person name="Nanatani K."/>
            <person name="Yabe S."/>
            <person name="Oetari A."/>
            <person name="Sjamsuridzal W."/>
        </authorList>
    </citation>
    <scope>NUCLEOTIDE SEQUENCE [LARGE SCALE GENOMIC DNA]</scope>
    <source>
        <strain evidence="3">SL3-2-4</strain>
    </source>
</reference>
<comment type="caution">
    <text evidence="2">The sequence shown here is derived from an EMBL/GenBank/DDBJ whole genome shotgun (WGS) entry which is preliminary data.</text>
</comment>
<dbReference type="EMBL" id="BJFL01000006">
    <property type="protein sequence ID" value="GDY30199.1"/>
    <property type="molecule type" value="Genomic_DNA"/>
</dbReference>
<evidence type="ECO:0000313" key="2">
    <source>
        <dbReference type="EMBL" id="GDY30199.1"/>
    </source>
</evidence>
<proteinExistence type="predicted"/>
<dbReference type="RefSeq" id="WP_225978235.1">
    <property type="nucleotide sequence ID" value="NZ_BJFL01000006.1"/>
</dbReference>
<name>A0A4D4J6L2_9PSEU</name>
<dbReference type="PANTHER" id="PTHR46546:SF4">
    <property type="entry name" value="SHEWANELLA-LIKE PROTEIN PHOSPHATASE 1"/>
    <property type="match status" value="1"/>
</dbReference>
<dbReference type="PRINTS" id="PR00114">
    <property type="entry name" value="STPHPHTASE"/>
</dbReference>
<dbReference type="AlphaFoldDB" id="A0A4D4J6L2"/>
<keyword evidence="3" id="KW-1185">Reference proteome</keyword>
<feature type="domain" description="Calcineurin-like phosphoesterase" evidence="1">
    <location>
        <begin position="11"/>
        <end position="225"/>
    </location>
</feature>
<dbReference type="InterPro" id="IPR006186">
    <property type="entry name" value="Ser/Thr-sp_prot-phosphatase"/>
</dbReference>
<dbReference type="PANTHER" id="PTHR46546">
    <property type="entry name" value="SHEWANELLA-LIKE PROTEIN PHOSPHATASE 1"/>
    <property type="match status" value="1"/>
</dbReference>
<dbReference type="Gene3D" id="3.60.21.10">
    <property type="match status" value="1"/>
</dbReference>
<dbReference type="SUPFAM" id="SSF56300">
    <property type="entry name" value="Metallo-dependent phosphatases"/>
    <property type="match status" value="1"/>
</dbReference>
<accession>A0A4D4J6L2</accession>
<evidence type="ECO:0000313" key="3">
    <source>
        <dbReference type="Proteomes" id="UP000298860"/>
    </source>
</evidence>
<evidence type="ECO:0000259" key="1">
    <source>
        <dbReference type="Pfam" id="PF00149"/>
    </source>
</evidence>
<protein>
    <submittedName>
        <fullName evidence="2">Serine/threonine protein phosphatase</fullName>
    </submittedName>
</protein>
<dbReference type="InterPro" id="IPR004843">
    <property type="entry name" value="Calcineurin-like_PHP"/>
</dbReference>
<dbReference type="GO" id="GO:0016787">
    <property type="term" value="F:hydrolase activity"/>
    <property type="evidence" value="ECO:0007669"/>
    <property type="project" value="InterPro"/>
</dbReference>
<dbReference type="InterPro" id="IPR029052">
    <property type="entry name" value="Metallo-depent_PP-like"/>
</dbReference>
<dbReference type="Pfam" id="PF00149">
    <property type="entry name" value="Metallophos"/>
    <property type="match status" value="1"/>
</dbReference>
<organism evidence="2 3">
    <name type="scientific">Gandjariella thermophila</name>
    <dbReference type="NCBI Taxonomy" id="1931992"/>
    <lineage>
        <taxon>Bacteria</taxon>
        <taxon>Bacillati</taxon>
        <taxon>Actinomycetota</taxon>
        <taxon>Actinomycetes</taxon>
        <taxon>Pseudonocardiales</taxon>
        <taxon>Pseudonocardiaceae</taxon>
        <taxon>Gandjariella</taxon>
    </lineage>
</organism>
<sequence>MATEEPAPGGPLFVVGDVHGHPEELTAALRHAGLLDADGGWAGGAARLVFLGDFVDRGPDGVGVIELVMRLAETAPESGGEVRALLGNHEILLLGRYFFGDTAVPDGYGPRSFERSWRINGGLPADQERLTDRHVDWLLDRPALALADDHLLMHSDTTAYLEWGTSIGQINAAVRDVLHGDDLAEWWECWRRLTTRYAFRGARGPEVADALLETFGGERIVHGHSVFADQVGLLPKEITEPHLYADGKVLAVDAGLFDGGPCLVVPLPWPAAEAP</sequence>
<dbReference type="Proteomes" id="UP000298860">
    <property type="component" value="Unassembled WGS sequence"/>
</dbReference>
<gene>
    <name evidence="2" type="ORF">GTS_18320</name>
</gene>